<keyword evidence="1" id="KW-0812">Transmembrane</keyword>
<evidence type="ECO:0000313" key="2">
    <source>
        <dbReference type="EMBL" id="KAK1447372.1"/>
    </source>
</evidence>
<feature type="transmembrane region" description="Helical" evidence="1">
    <location>
        <begin position="118"/>
        <end position="137"/>
    </location>
</feature>
<dbReference type="Proteomes" id="UP001239795">
    <property type="component" value="Unassembled WGS sequence"/>
</dbReference>
<sequence>MAFLPSLSLNARVVIVVPPCLTNLLVLEKEEGTGTHDQAREGRKPAKTLSWAFYLIPFSPRSPLLNFFSSSDHERISSELPSRLFFRLLFVLQTALRRRHLLSAAAAMESVVETVSSSAAWVIGVTLAIANASFAWISSWIPVLLVFDMVATSWLVCHTLVIHHLIPAARDVPLWTLRPPSELVTAYALLGIYVFVLFHTAGCLVSLWWYSFGIIRRGYRIPKGAVTCRKMVMQTLADADDSRYWFDLGFRPNLCLRCSRNADLEGGEGPGSILDRMYHGTTNKGVDLGCIALFDHYCWWLWCPVSLETQKPYLLFMGWVVVFHLYSLGILCFSLASFGTRWSLSPVVVAAGALPFVFLWVKKAPFRGQWVNQGLRNQTHKETTAYIRNLPQQAWPMGIAGPNGLEHVTVGFNPWDLGAMGNLRAVLGDSIWEWPFFWRTPRRVREFGAHPDWDLPFGPRWGQFMEDRALVVPVGGLPDGISLAPLPPALRNDISRRRRIWSSED</sequence>
<keyword evidence="3" id="KW-1185">Reference proteome</keyword>
<organism evidence="2 3">
    <name type="scientific">Colletotrichum melonis</name>
    <dbReference type="NCBI Taxonomy" id="1209925"/>
    <lineage>
        <taxon>Eukaryota</taxon>
        <taxon>Fungi</taxon>
        <taxon>Dikarya</taxon>
        <taxon>Ascomycota</taxon>
        <taxon>Pezizomycotina</taxon>
        <taxon>Sordariomycetes</taxon>
        <taxon>Hypocreomycetidae</taxon>
        <taxon>Glomerellales</taxon>
        <taxon>Glomerellaceae</taxon>
        <taxon>Colletotrichum</taxon>
        <taxon>Colletotrichum acutatum species complex</taxon>
    </lineage>
</organism>
<accession>A0AAI9XEV7</accession>
<gene>
    <name evidence="2" type="ORF">CMEL01_09211</name>
</gene>
<keyword evidence="1" id="KW-1133">Transmembrane helix</keyword>
<feature type="transmembrane region" description="Helical" evidence="1">
    <location>
        <begin position="144"/>
        <end position="166"/>
    </location>
</feature>
<reference evidence="2 3" key="1">
    <citation type="submission" date="2016-10" db="EMBL/GenBank/DDBJ databases">
        <title>The genome sequence of Colletotrichum fioriniae PJ7.</title>
        <authorList>
            <person name="Baroncelli R."/>
        </authorList>
    </citation>
    <scope>NUCLEOTIDE SEQUENCE [LARGE SCALE GENOMIC DNA]</scope>
    <source>
        <strain evidence="2">Col 31</strain>
    </source>
</reference>
<feature type="transmembrane region" description="Helical" evidence="1">
    <location>
        <begin position="342"/>
        <end position="361"/>
    </location>
</feature>
<keyword evidence="1" id="KW-0472">Membrane</keyword>
<evidence type="ECO:0000256" key="1">
    <source>
        <dbReference type="SAM" id="Phobius"/>
    </source>
</evidence>
<dbReference type="AlphaFoldDB" id="A0AAI9XEV7"/>
<name>A0AAI9XEV7_9PEZI</name>
<dbReference type="PROSITE" id="PS50216">
    <property type="entry name" value="DHHC"/>
    <property type="match status" value="1"/>
</dbReference>
<feature type="transmembrane region" description="Helical" evidence="1">
    <location>
        <begin position="313"/>
        <end position="336"/>
    </location>
</feature>
<feature type="transmembrane region" description="Helical" evidence="1">
    <location>
        <begin position="186"/>
        <end position="210"/>
    </location>
</feature>
<proteinExistence type="predicted"/>
<evidence type="ECO:0000313" key="3">
    <source>
        <dbReference type="Proteomes" id="UP001239795"/>
    </source>
</evidence>
<dbReference type="EMBL" id="MLGG01000079">
    <property type="protein sequence ID" value="KAK1447372.1"/>
    <property type="molecule type" value="Genomic_DNA"/>
</dbReference>
<protein>
    <submittedName>
        <fullName evidence="2">DHHC zinc finger domain-containing protein</fullName>
    </submittedName>
</protein>
<comment type="caution">
    <text evidence="2">The sequence shown here is derived from an EMBL/GenBank/DDBJ whole genome shotgun (WGS) entry which is preliminary data.</text>
</comment>